<name>A0AAE8M0U3_9HYPO</name>
<evidence type="ECO:0000313" key="3">
    <source>
        <dbReference type="Proteomes" id="UP001187734"/>
    </source>
</evidence>
<evidence type="ECO:0000313" key="2">
    <source>
        <dbReference type="EMBL" id="SPJ72132.1"/>
    </source>
</evidence>
<protein>
    <submittedName>
        <fullName evidence="2">Uncharacterized protein</fullName>
    </submittedName>
</protein>
<reference evidence="2" key="1">
    <citation type="submission" date="2018-03" db="EMBL/GenBank/DDBJ databases">
        <authorList>
            <person name="Guldener U."/>
        </authorList>
    </citation>
    <scope>NUCLEOTIDE SEQUENCE</scope>
</reference>
<dbReference type="AlphaFoldDB" id="A0AAE8M0U3"/>
<sequence>MACPNRTAPRWTSDRDDTRKCNIDSFGTRRRATSGWPGKAPASGRSSVARLEDLYEVAQHGAYITTAWRRTILECVLFSYCRREMRFALPEMDPMMPRNWPKAPQSHPLALRPSPESTTSGGLGRGSKSDAQQLVACIRLGQT</sequence>
<proteinExistence type="predicted"/>
<keyword evidence="3" id="KW-1185">Reference proteome</keyword>
<accession>A0AAE8M0U3</accession>
<gene>
    <name evidence="2" type="ORF">FTOL_01860</name>
</gene>
<dbReference type="EMBL" id="ONZP01000052">
    <property type="protein sequence ID" value="SPJ72132.1"/>
    <property type="molecule type" value="Genomic_DNA"/>
</dbReference>
<dbReference type="Proteomes" id="UP001187734">
    <property type="component" value="Unassembled WGS sequence"/>
</dbReference>
<comment type="caution">
    <text evidence="2">The sequence shown here is derived from an EMBL/GenBank/DDBJ whole genome shotgun (WGS) entry which is preliminary data.</text>
</comment>
<feature type="region of interest" description="Disordered" evidence="1">
    <location>
        <begin position="93"/>
        <end position="130"/>
    </location>
</feature>
<organism evidence="2 3">
    <name type="scientific">Fusarium torulosum</name>
    <dbReference type="NCBI Taxonomy" id="33205"/>
    <lineage>
        <taxon>Eukaryota</taxon>
        <taxon>Fungi</taxon>
        <taxon>Dikarya</taxon>
        <taxon>Ascomycota</taxon>
        <taxon>Pezizomycotina</taxon>
        <taxon>Sordariomycetes</taxon>
        <taxon>Hypocreomycetidae</taxon>
        <taxon>Hypocreales</taxon>
        <taxon>Nectriaceae</taxon>
        <taxon>Fusarium</taxon>
    </lineage>
</organism>
<evidence type="ECO:0000256" key="1">
    <source>
        <dbReference type="SAM" id="MobiDB-lite"/>
    </source>
</evidence>